<keyword evidence="6" id="KW-0053">Apoptosis</keyword>
<dbReference type="GO" id="GO:0005634">
    <property type="term" value="C:nucleus"/>
    <property type="evidence" value="ECO:0007669"/>
    <property type="project" value="UniProtKB-SubCell"/>
</dbReference>
<evidence type="ECO:0000256" key="12">
    <source>
        <dbReference type="ARBA" id="ARBA00041798"/>
    </source>
</evidence>
<comment type="caution">
    <text evidence="17">The sequence shown here is derived from an EMBL/GenBank/DDBJ whole genome shotgun (WGS) entry which is preliminary data.</text>
</comment>
<dbReference type="PANTHER" id="PTHR46116">
    <property type="entry name" value="(E3-INDEPENDENT) E2 UBIQUITIN-CONJUGATING ENZYME"/>
    <property type="match status" value="1"/>
</dbReference>
<dbReference type="CDD" id="cd23809">
    <property type="entry name" value="UBCc_UBE2Z"/>
    <property type="match status" value="1"/>
</dbReference>
<organism evidence="17 18">
    <name type="scientific">Amblyomma americanum</name>
    <name type="common">Lone star tick</name>
    <dbReference type="NCBI Taxonomy" id="6943"/>
    <lineage>
        <taxon>Eukaryota</taxon>
        <taxon>Metazoa</taxon>
        <taxon>Ecdysozoa</taxon>
        <taxon>Arthropoda</taxon>
        <taxon>Chelicerata</taxon>
        <taxon>Arachnida</taxon>
        <taxon>Acari</taxon>
        <taxon>Parasitiformes</taxon>
        <taxon>Ixodida</taxon>
        <taxon>Ixodoidea</taxon>
        <taxon>Ixodidae</taxon>
        <taxon>Amblyomminae</taxon>
        <taxon>Amblyomma</taxon>
    </lineage>
</organism>
<dbReference type="SUPFAM" id="SSF54495">
    <property type="entry name" value="UBC-like"/>
    <property type="match status" value="1"/>
</dbReference>
<evidence type="ECO:0000256" key="10">
    <source>
        <dbReference type="ARBA" id="ARBA00023242"/>
    </source>
</evidence>
<evidence type="ECO:0000256" key="2">
    <source>
        <dbReference type="ARBA" id="ARBA00004496"/>
    </source>
</evidence>
<feature type="region of interest" description="Disordered" evidence="15">
    <location>
        <begin position="1"/>
        <end position="27"/>
    </location>
</feature>
<evidence type="ECO:0000313" key="18">
    <source>
        <dbReference type="Proteomes" id="UP001321473"/>
    </source>
</evidence>
<keyword evidence="18" id="KW-1185">Reference proteome</keyword>
<dbReference type="GO" id="GO:0043066">
    <property type="term" value="P:negative regulation of apoptotic process"/>
    <property type="evidence" value="ECO:0007669"/>
    <property type="project" value="TreeGrafter"/>
</dbReference>
<proteinExistence type="predicted"/>
<feature type="domain" description="UBC core" evidence="16">
    <location>
        <begin position="63"/>
        <end position="217"/>
    </location>
</feature>
<dbReference type="GO" id="GO:0005737">
    <property type="term" value="C:cytoplasm"/>
    <property type="evidence" value="ECO:0007669"/>
    <property type="project" value="UniProtKB-SubCell"/>
</dbReference>
<evidence type="ECO:0000256" key="3">
    <source>
        <dbReference type="ARBA" id="ARBA00012486"/>
    </source>
</evidence>
<dbReference type="GO" id="GO:0004869">
    <property type="term" value="F:cysteine-type endopeptidase inhibitor activity"/>
    <property type="evidence" value="ECO:0007669"/>
    <property type="project" value="TreeGrafter"/>
</dbReference>
<dbReference type="PANTHER" id="PTHR46116:SF26">
    <property type="entry name" value="UBIQUITIN-CONJUGATING ENZYME E2 Z"/>
    <property type="match status" value="1"/>
</dbReference>
<evidence type="ECO:0000256" key="9">
    <source>
        <dbReference type="ARBA" id="ARBA00022840"/>
    </source>
</evidence>
<dbReference type="GO" id="GO:0005524">
    <property type="term" value="F:ATP binding"/>
    <property type="evidence" value="ECO:0007669"/>
    <property type="project" value="UniProtKB-KW"/>
</dbReference>
<evidence type="ECO:0000256" key="5">
    <source>
        <dbReference type="ARBA" id="ARBA00022679"/>
    </source>
</evidence>
<evidence type="ECO:0000256" key="7">
    <source>
        <dbReference type="ARBA" id="ARBA00022741"/>
    </source>
</evidence>
<name>A0AAQ4EDY5_AMBAM</name>
<reference evidence="17 18" key="1">
    <citation type="journal article" date="2023" name="Arcadia Sci">
        <title>De novo assembly of a long-read Amblyomma americanum tick genome.</title>
        <authorList>
            <person name="Chou S."/>
            <person name="Poskanzer K.E."/>
            <person name="Rollins M."/>
            <person name="Thuy-Boun P.S."/>
        </authorList>
    </citation>
    <scope>NUCLEOTIDE SEQUENCE [LARGE SCALE GENOMIC DNA]</scope>
    <source>
        <strain evidence="17">F_SG_1</strain>
        <tissue evidence="17">Salivary glands</tissue>
    </source>
</reference>
<keyword evidence="5" id="KW-0808">Transferase</keyword>
<evidence type="ECO:0000256" key="8">
    <source>
        <dbReference type="ARBA" id="ARBA00022786"/>
    </source>
</evidence>
<dbReference type="GO" id="GO:0061631">
    <property type="term" value="F:ubiquitin conjugating enzyme activity"/>
    <property type="evidence" value="ECO:0007669"/>
    <property type="project" value="UniProtKB-EC"/>
</dbReference>
<dbReference type="GO" id="GO:0006915">
    <property type="term" value="P:apoptotic process"/>
    <property type="evidence" value="ECO:0007669"/>
    <property type="project" value="UniProtKB-KW"/>
</dbReference>
<feature type="region of interest" description="Disordered" evidence="15">
    <location>
        <begin position="294"/>
        <end position="320"/>
    </location>
</feature>
<keyword evidence="4" id="KW-0963">Cytoplasm</keyword>
<accession>A0AAQ4EDY5</accession>
<dbReference type="InterPro" id="IPR000608">
    <property type="entry name" value="UBC"/>
</dbReference>
<evidence type="ECO:0000256" key="13">
    <source>
        <dbReference type="ARBA" id="ARBA00042316"/>
    </source>
</evidence>
<keyword evidence="9" id="KW-0067">ATP-binding</keyword>
<dbReference type="Proteomes" id="UP001321473">
    <property type="component" value="Unassembled WGS sequence"/>
</dbReference>
<gene>
    <name evidence="17" type="ORF">V5799_012521</name>
</gene>
<comment type="subcellular location">
    <subcellularLocation>
        <location evidence="2">Cytoplasm</location>
    </subcellularLocation>
    <subcellularLocation>
        <location evidence="1">Nucleus</location>
    </subcellularLocation>
</comment>
<dbReference type="PROSITE" id="PS50127">
    <property type="entry name" value="UBC_2"/>
    <property type="match status" value="1"/>
</dbReference>
<evidence type="ECO:0000259" key="16">
    <source>
        <dbReference type="PROSITE" id="PS50127"/>
    </source>
</evidence>
<evidence type="ECO:0000256" key="1">
    <source>
        <dbReference type="ARBA" id="ARBA00004123"/>
    </source>
</evidence>
<evidence type="ECO:0000256" key="14">
    <source>
        <dbReference type="ARBA" id="ARBA00042401"/>
    </source>
</evidence>
<protein>
    <recommendedName>
        <fullName evidence="11">Ubiquitin-conjugating enzyme E2 Z</fullName>
        <ecNumber evidence="3">2.3.2.23</ecNumber>
    </recommendedName>
    <alternativeName>
        <fullName evidence="12">E2 ubiquitin-conjugating enzyme Z</fullName>
    </alternativeName>
    <alternativeName>
        <fullName evidence="14">Ubiquitin carrier protein Z</fullName>
    </alternativeName>
    <alternativeName>
        <fullName evidence="13">Ubiquitin-protein ligase Z</fullName>
    </alternativeName>
</protein>
<evidence type="ECO:0000313" key="17">
    <source>
        <dbReference type="EMBL" id="KAK8772946.1"/>
    </source>
</evidence>
<evidence type="ECO:0000256" key="15">
    <source>
        <dbReference type="SAM" id="MobiDB-lite"/>
    </source>
</evidence>
<sequence length="320" mass="35901">MQGRRRRRPGLKAGALSRRSQSPREKRHCVEDMARLLAAFGLPKKYLDFWDPIAHEHDEPSPQCLARVKREIANVYTRPPQGIFIEPEETNITKIHAVIVGPAGTPYEGGLFHFIVKCPPNYPVSPPRVRNMTTDLGRVRFNPNLYANGMICLSILGTWPGPCWNVTQNIVNVLLSIQSLLTENPYFNEPGHESEMNAGDSGRYNAVIRHETIRVAVCDAVDACIKGSSLCPPALRKKILKTFSESYDKYEKVVKENLHLSGYSMDDPFGDNHGTYSYEKLLARLQELNKLVKRRRATTAGSDDTAPSDVEQPEASSGRK</sequence>
<dbReference type="Gene3D" id="3.10.110.10">
    <property type="entry name" value="Ubiquitin Conjugating Enzyme"/>
    <property type="match status" value="1"/>
</dbReference>
<keyword evidence="10" id="KW-0539">Nucleus</keyword>
<dbReference type="AlphaFoldDB" id="A0AAQ4EDY5"/>
<feature type="compositionally biased region" description="Basic residues" evidence="15">
    <location>
        <begin position="1"/>
        <end position="10"/>
    </location>
</feature>
<dbReference type="InterPro" id="IPR016135">
    <property type="entry name" value="UBQ-conjugating_enzyme/RWD"/>
</dbReference>
<evidence type="ECO:0000256" key="4">
    <source>
        <dbReference type="ARBA" id="ARBA00022490"/>
    </source>
</evidence>
<dbReference type="EMBL" id="JARKHS020017505">
    <property type="protein sequence ID" value="KAK8772946.1"/>
    <property type="molecule type" value="Genomic_DNA"/>
</dbReference>
<dbReference type="SMART" id="SM00212">
    <property type="entry name" value="UBCc"/>
    <property type="match status" value="1"/>
</dbReference>
<keyword evidence="7" id="KW-0547">Nucleotide-binding</keyword>
<evidence type="ECO:0000256" key="6">
    <source>
        <dbReference type="ARBA" id="ARBA00022703"/>
    </source>
</evidence>
<dbReference type="Pfam" id="PF00179">
    <property type="entry name" value="UQ_con"/>
    <property type="match status" value="1"/>
</dbReference>
<dbReference type="EC" id="2.3.2.23" evidence="3"/>
<keyword evidence="8" id="KW-0833">Ubl conjugation pathway</keyword>
<evidence type="ECO:0000256" key="11">
    <source>
        <dbReference type="ARBA" id="ARBA00039894"/>
    </source>
</evidence>